<proteinExistence type="predicted"/>
<evidence type="ECO:0000313" key="3">
    <source>
        <dbReference type="Proteomes" id="UP001153365"/>
    </source>
</evidence>
<feature type="region of interest" description="Disordered" evidence="1">
    <location>
        <begin position="296"/>
        <end position="330"/>
    </location>
</feature>
<protein>
    <submittedName>
        <fullName evidence="2">Expressed protein</fullName>
    </submittedName>
</protein>
<keyword evidence="3" id="KW-1185">Reference proteome</keyword>
<feature type="region of interest" description="Disordered" evidence="1">
    <location>
        <begin position="901"/>
        <end position="1106"/>
    </location>
</feature>
<name>A0AAV0BNK5_PHAPC</name>
<feature type="compositionally biased region" description="Low complexity" evidence="1">
    <location>
        <begin position="918"/>
        <end position="931"/>
    </location>
</feature>
<gene>
    <name evidence="2" type="ORF">PPACK8108_LOCUS22825</name>
</gene>
<feature type="compositionally biased region" description="Basic residues" evidence="1">
    <location>
        <begin position="297"/>
        <end position="310"/>
    </location>
</feature>
<feature type="compositionally biased region" description="Polar residues" evidence="1">
    <location>
        <begin position="187"/>
        <end position="202"/>
    </location>
</feature>
<dbReference type="Gene3D" id="3.40.50.10190">
    <property type="entry name" value="BRCT domain"/>
    <property type="match status" value="1"/>
</dbReference>
<feature type="region of interest" description="Disordered" evidence="1">
    <location>
        <begin position="1212"/>
        <end position="1263"/>
    </location>
</feature>
<dbReference type="AlphaFoldDB" id="A0AAV0BNK5"/>
<dbReference type="EMBL" id="CALTRL010005923">
    <property type="protein sequence ID" value="CAH7687953.1"/>
    <property type="molecule type" value="Genomic_DNA"/>
</dbReference>
<feature type="compositionally biased region" description="Polar residues" evidence="1">
    <location>
        <begin position="96"/>
        <end position="105"/>
    </location>
</feature>
<organism evidence="2 3">
    <name type="scientific">Phakopsora pachyrhizi</name>
    <name type="common">Asian soybean rust disease fungus</name>
    <dbReference type="NCBI Taxonomy" id="170000"/>
    <lineage>
        <taxon>Eukaryota</taxon>
        <taxon>Fungi</taxon>
        <taxon>Dikarya</taxon>
        <taxon>Basidiomycota</taxon>
        <taxon>Pucciniomycotina</taxon>
        <taxon>Pucciniomycetes</taxon>
        <taxon>Pucciniales</taxon>
        <taxon>Phakopsoraceae</taxon>
        <taxon>Phakopsora</taxon>
    </lineage>
</organism>
<feature type="region of interest" description="Disordered" evidence="1">
    <location>
        <begin position="610"/>
        <end position="650"/>
    </location>
</feature>
<feature type="compositionally biased region" description="Low complexity" evidence="1">
    <location>
        <begin position="373"/>
        <end position="393"/>
    </location>
</feature>
<feature type="compositionally biased region" description="Basic and acidic residues" evidence="1">
    <location>
        <begin position="1097"/>
        <end position="1106"/>
    </location>
</feature>
<evidence type="ECO:0000313" key="2">
    <source>
        <dbReference type="EMBL" id="CAH7687953.1"/>
    </source>
</evidence>
<dbReference type="Proteomes" id="UP001153365">
    <property type="component" value="Unassembled WGS sequence"/>
</dbReference>
<feature type="compositionally biased region" description="Low complexity" evidence="1">
    <location>
        <begin position="940"/>
        <end position="956"/>
    </location>
</feature>
<feature type="region of interest" description="Disordered" evidence="1">
    <location>
        <begin position="1"/>
        <end position="134"/>
    </location>
</feature>
<feature type="compositionally biased region" description="Polar residues" evidence="1">
    <location>
        <begin position="978"/>
        <end position="991"/>
    </location>
</feature>
<feature type="compositionally biased region" description="Polar residues" evidence="1">
    <location>
        <begin position="231"/>
        <end position="259"/>
    </location>
</feature>
<comment type="caution">
    <text evidence="2">The sequence shown here is derived from an EMBL/GenBank/DDBJ whole genome shotgun (WGS) entry which is preliminary data.</text>
</comment>
<dbReference type="CDD" id="cd17716">
    <property type="entry name" value="BRCT_microcephalin_rpt1"/>
    <property type="match status" value="1"/>
</dbReference>
<reference evidence="2" key="1">
    <citation type="submission" date="2022-06" db="EMBL/GenBank/DDBJ databases">
        <authorList>
            <consortium name="SYNGENTA / RWTH Aachen University"/>
        </authorList>
    </citation>
    <scope>NUCLEOTIDE SEQUENCE</scope>
</reference>
<feature type="compositionally biased region" description="Polar residues" evidence="1">
    <location>
        <begin position="43"/>
        <end position="86"/>
    </location>
</feature>
<feature type="compositionally biased region" description="Basic and acidic residues" evidence="1">
    <location>
        <begin position="995"/>
        <end position="1018"/>
    </location>
</feature>
<feature type="compositionally biased region" description="Low complexity" evidence="1">
    <location>
        <begin position="1026"/>
        <end position="1055"/>
    </location>
</feature>
<feature type="compositionally biased region" description="Gly residues" evidence="1">
    <location>
        <begin position="1231"/>
        <end position="1242"/>
    </location>
</feature>
<feature type="region of interest" description="Disordered" evidence="1">
    <location>
        <begin position="364"/>
        <end position="414"/>
    </location>
</feature>
<feature type="region of interest" description="Disordered" evidence="1">
    <location>
        <begin position="693"/>
        <end position="743"/>
    </location>
</feature>
<feature type="region of interest" description="Disordered" evidence="1">
    <location>
        <begin position="231"/>
        <end position="282"/>
    </location>
</feature>
<dbReference type="InterPro" id="IPR036420">
    <property type="entry name" value="BRCT_dom_sf"/>
</dbReference>
<feature type="compositionally biased region" description="Low complexity" evidence="1">
    <location>
        <begin position="1214"/>
        <end position="1230"/>
    </location>
</feature>
<feature type="region of interest" description="Disordered" evidence="1">
    <location>
        <begin position="148"/>
        <end position="202"/>
    </location>
</feature>
<sequence>MEPKQILSVPSSSSSSLAPTAKHANHNTKSAVQQHPIRIIKTRSMTSNSRTDNQSSLPANMIFSTQNTHTSTRSKQTATSSNTAEPSKTRLIRNKPTPNNPTYSKKSGKKITVEVTKRSHTNTRGPRLASLGTNQELIDVRQNRKIDPIASNLRDENCDPSADPKPILSGSGTEPGLGSEGHRNIDEASSSHLQSVPTQVSTHLSAVSEPAFGHDHLSSYLASVSEGKFGLSSSSQLSADKTSIPSQRTASYISQPSSSIRDESFSRPPSKPRKRLFEEMDNGSNQDIFSFLDSKPRAMKGTKKPSRRPVFKNQKPFVPQADRETKSLSNKRHALASNKLIFGIPGTQLEPNVKRLKKDILESGSTQPLQKPQNNASSSNSSESSSQSSNIQSTGETPATEVISPNSDQGPEKKGEIPALILIPSPKLNLPSQEELESQALKPKIATNPEEAHGFTDSCLTYSSSKDSNLPDNCFLRTSTLPTSTQHSLDTSPVALQPPVKRAYEASCDSNLPIIGNTSSCLMKKQEGAEEETSNDDIDFLSPQKRSKIAFGNYSNRGESHGEASELIDGSPLIISVLAEPRGTEVNEVITLKEPRSEAATIGLLAEQAQVDRAHSKADSRLNSPPTPKSNVMLSTNFQPKAPLNSGSTKETFENFQADSSVDIQTAHITTECSMVSPFYTPKSSPVALEPAVLQEEHQGSSRSSDGAVTPEPKLSSLAGSPPKSSPRLIPTRQSPIKEATLPTSIPIVTAQLPRSTPTKIPTLKWNSGQPSRPSQSAPAINMQTKPSMLPRRVLKPSLGTCQPFSLSAAPGLDCIVENSPEKRPTRDAMSAASLNLFRGPGIPPRMIFTGGIQAKSNLTLSRLPKSSSAQVESPSVSELFLSKLPPLKKEENRIQDMKAEAKGLEEPLDESDKYSELSELSELSIETSQSGDQSNNSVASSGYIENSSSSSANISLETQGRLSKLQDMLNRLGGSRQGENNSFKIDNAQNLMEGKPRYVEYEVALKDEDSDKGEISKSKPTKGRSGSVSSNPLSKSVSGNDPSKGLSQSASSKSKTQRRVSNILPRAQIGSEEETALQAAQKGVGDSNLSSSSGQARKDNKVEKTKKMTPLKDVIAYVDVRTADGDDAGKVFVEMLKALGAKVLGRPTFPLTHIIFKAGKQATIDRWLIHPRPKPFLVGIGWIVRCREILTRASEKPYEIDINTAQIMSSQTGGESSKNLGSSNNSVGSLAGGVSGGGGGISNRRKSMEPKALSMQADHFDRSSKNLLSRSCIGE</sequence>
<feature type="compositionally biased region" description="Basic and acidic residues" evidence="1">
    <location>
        <begin position="610"/>
        <end position="620"/>
    </location>
</feature>
<evidence type="ECO:0000256" key="1">
    <source>
        <dbReference type="SAM" id="MobiDB-lite"/>
    </source>
</evidence>
<feature type="compositionally biased region" description="Polar residues" evidence="1">
    <location>
        <begin position="621"/>
        <end position="650"/>
    </location>
</feature>
<accession>A0AAV0BNK5</accession>
<feature type="compositionally biased region" description="Basic and acidic residues" evidence="1">
    <location>
        <begin position="148"/>
        <end position="157"/>
    </location>
</feature>
<feature type="compositionally biased region" description="Basic and acidic residues" evidence="1">
    <location>
        <begin position="901"/>
        <end position="917"/>
    </location>
</feature>
<feature type="region of interest" description="Disordered" evidence="1">
    <location>
        <begin position="759"/>
        <end position="781"/>
    </location>
</feature>
<dbReference type="SUPFAM" id="SSF52113">
    <property type="entry name" value="BRCT domain"/>
    <property type="match status" value="1"/>
</dbReference>